<accession>A0A6I2MDM9</accession>
<evidence type="ECO:0000313" key="11">
    <source>
        <dbReference type="Proteomes" id="UP000441585"/>
    </source>
</evidence>
<feature type="transmembrane region" description="Helical" evidence="9">
    <location>
        <begin position="51"/>
        <end position="72"/>
    </location>
</feature>
<keyword evidence="1 8" id="KW-0132">Cell division</keyword>
<protein>
    <recommendedName>
        <fullName evidence="8">Septation ring formation regulator EzrA</fullName>
    </recommendedName>
</protein>
<dbReference type="GO" id="GO:0005886">
    <property type="term" value="C:plasma membrane"/>
    <property type="evidence" value="ECO:0007669"/>
    <property type="project" value="UniProtKB-SubCell"/>
</dbReference>
<comment type="caution">
    <text evidence="10">The sequence shown here is derived from an EMBL/GenBank/DDBJ whole genome shotgun (WGS) entry which is preliminary data.</text>
</comment>
<dbReference type="Proteomes" id="UP000441585">
    <property type="component" value="Unassembled WGS sequence"/>
</dbReference>
<feature type="topological domain" description="Cytoplasmic" evidence="8">
    <location>
        <begin position="73"/>
        <end position="618"/>
    </location>
</feature>
<dbReference type="GO" id="GO:0000921">
    <property type="term" value="P:septin ring assembly"/>
    <property type="evidence" value="ECO:0007669"/>
    <property type="project" value="InterPro"/>
</dbReference>
<evidence type="ECO:0000256" key="3">
    <source>
        <dbReference type="ARBA" id="ARBA00022989"/>
    </source>
</evidence>
<feature type="coiled-coil region" evidence="8">
    <location>
        <begin position="361"/>
        <end position="388"/>
    </location>
</feature>
<keyword evidence="7 8" id="KW-0131">Cell cycle</keyword>
<evidence type="ECO:0000256" key="1">
    <source>
        <dbReference type="ARBA" id="ARBA00022618"/>
    </source>
</evidence>
<dbReference type="GO" id="GO:0005940">
    <property type="term" value="C:septin ring"/>
    <property type="evidence" value="ECO:0007669"/>
    <property type="project" value="InterPro"/>
</dbReference>
<gene>
    <name evidence="8 10" type="primary">ezrA</name>
    <name evidence="10" type="ORF">GJU41_15525</name>
</gene>
<proteinExistence type="inferred from homology"/>
<keyword evidence="4 8" id="KW-0175">Coiled coil</keyword>
<keyword evidence="11" id="KW-1185">Reference proteome</keyword>
<comment type="similarity">
    <text evidence="8">Belongs to the EzrA family.</text>
</comment>
<dbReference type="EMBL" id="WKKF01000004">
    <property type="protein sequence ID" value="MRX55372.1"/>
    <property type="molecule type" value="Genomic_DNA"/>
</dbReference>
<evidence type="ECO:0000256" key="6">
    <source>
        <dbReference type="ARBA" id="ARBA00023210"/>
    </source>
</evidence>
<feature type="coiled-coil region" evidence="8">
    <location>
        <begin position="300"/>
        <end position="327"/>
    </location>
</feature>
<keyword evidence="8" id="KW-1003">Cell membrane</keyword>
<dbReference type="InterPro" id="IPR010379">
    <property type="entry name" value="EzrA"/>
</dbReference>
<dbReference type="Pfam" id="PF06160">
    <property type="entry name" value="EzrA"/>
    <property type="match status" value="1"/>
</dbReference>
<dbReference type="AlphaFoldDB" id="A0A6I2MDM9"/>
<name>A0A6I2MDM9_9BACI</name>
<evidence type="ECO:0000256" key="7">
    <source>
        <dbReference type="ARBA" id="ARBA00023306"/>
    </source>
</evidence>
<evidence type="ECO:0000256" key="5">
    <source>
        <dbReference type="ARBA" id="ARBA00023136"/>
    </source>
</evidence>
<evidence type="ECO:0000313" key="10">
    <source>
        <dbReference type="EMBL" id="MRX55372.1"/>
    </source>
</evidence>
<keyword evidence="5 8" id="KW-0472">Membrane</keyword>
<evidence type="ECO:0000256" key="9">
    <source>
        <dbReference type="SAM" id="Phobius"/>
    </source>
</evidence>
<dbReference type="GO" id="GO:0000917">
    <property type="term" value="P:division septum assembly"/>
    <property type="evidence" value="ECO:0007669"/>
    <property type="project" value="UniProtKB-KW"/>
</dbReference>
<keyword evidence="6 8" id="KW-0717">Septation</keyword>
<comment type="subcellular location">
    <subcellularLocation>
        <location evidence="8">Cell membrane</location>
        <topology evidence="8">Single-pass membrane protein</topology>
    </subcellularLocation>
    <text evidence="8">Colocalized with FtsZ to the nascent septal site.</text>
</comment>
<sequence length="618" mass="71549">MSFTWYHKYNEITSFTNKYTLHKNSTIVTYIHIKILYLVMTICWNTTRGLIMEVVIGLIVILLVLFSVGYVIRRNIYKEVDRLEALKIEIMNRSIVDELSKVKDLKMTGQAEELFERWRKEWDEIITAQLPEVEELLFDAEDYADKYRFTKSKKVLEHIEKTLKLVDESIEIIISEINELISSEEKNSTEIEDVRANVKKAKKTLLAHSHTFGKSHAKLDAKLGEIVEALKQFEAETEAGNYLAAREILLVQKEEILILLSKIDDIPKLLAECHTVIPNQLAELAEGYQEMLDNGFHLKHIQLETELHKMTKQLEDHMELLAEANTAEVKDSLEEIQEAIDTFYDLLEKEVLAHHYVQSATSKIDQQLADLLAKRKETQEEAELVRQSYQISEVDLDKQRKLEKQINSLYKQFSHIQNNLQTEPLAHSILKEELEELEKHIASVKTEHQDFSELLQALRKEEREARKALSDARKQLHDSSRKIQKSNVPGLPESLAQLLQDAKQSISQVSRRLEEIPLNMVEVNALLDEAVKNIETFSKQAEEMIEQVYLAEKVIQYGNKYRRRNGTVADQLKEAELHFRKYEYSKSLEKAAAALEQVEPGSLSKLQIILDEETKPSS</sequence>
<organism evidence="10 11">
    <name type="scientific">Metabacillus idriensis</name>
    <dbReference type="NCBI Taxonomy" id="324768"/>
    <lineage>
        <taxon>Bacteria</taxon>
        <taxon>Bacillati</taxon>
        <taxon>Bacillota</taxon>
        <taxon>Bacilli</taxon>
        <taxon>Bacillales</taxon>
        <taxon>Bacillaceae</taxon>
        <taxon>Metabacillus</taxon>
    </lineage>
</organism>
<keyword evidence="2 8" id="KW-0812">Transmembrane</keyword>
<evidence type="ECO:0000256" key="4">
    <source>
        <dbReference type="ARBA" id="ARBA00023054"/>
    </source>
</evidence>
<dbReference type="NCBIfam" id="NF003413">
    <property type="entry name" value="PRK04778.1-7"/>
    <property type="match status" value="1"/>
</dbReference>
<dbReference type="HAMAP" id="MF_00728">
    <property type="entry name" value="EzrA"/>
    <property type="match status" value="1"/>
</dbReference>
<evidence type="ECO:0000256" key="2">
    <source>
        <dbReference type="ARBA" id="ARBA00022692"/>
    </source>
</evidence>
<feature type="topological domain" description="Extracellular" evidence="8">
    <location>
        <begin position="1"/>
        <end position="53"/>
    </location>
</feature>
<feature type="coiled-coil region" evidence="8">
    <location>
        <begin position="427"/>
        <end position="475"/>
    </location>
</feature>
<comment type="function">
    <text evidence="8">Negative regulator of FtsZ ring formation; modulates the frequency and position of FtsZ ring formation. Inhibits FtsZ ring formation at polar sites. Interacts either with FtsZ or with one of its binding partners to promote depolymerization.</text>
</comment>
<reference evidence="10 11" key="1">
    <citation type="submission" date="2019-11" db="EMBL/GenBank/DDBJ databases">
        <title>Bacillus idriensis genome.</title>
        <authorList>
            <person name="Konopka E.N."/>
            <person name="Newman J.D."/>
        </authorList>
    </citation>
    <scope>NUCLEOTIDE SEQUENCE [LARGE SCALE GENOMIC DNA]</scope>
    <source>
        <strain evidence="10 11">DSM 19097</strain>
    </source>
</reference>
<evidence type="ECO:0000256" key="8">
    <source>
        <dbReference type="HAMAP-Rule" id="MF_00728"/>
    </source>
</evidence>
<keyword evidence="3 8" id="KW-1133">Transmembrane helix</keyword>